<feature type="active site" description="Proton donor/acceptor" evidence="7">
    <location>
        <position position="337"/>
    </location>
</feature>
<evidence type="ECO:0000256" key="8">
    <source>
        <dbReference type="SAM" id="MobiDB-lite"/>
    </source>
</evidence>
<dbReference type="Gene3D" id="2.60.40.3710">
    <property type="match status" value="1"/>
</dbReference>
<evidence type="ECO:0000313" key="11">
    <source>
        <dbReference type="Proteomes" id="UP001500908"/>
    </source>
</evidence>
<dbReference type="InterPro" id="IPR050979">
    <property type="entry name" value="LD-transpeptidase"/>
</dbReference>
<feature type="region of interest" description="Disordered" evidence="8">
    <location>
        <begin position="408"/>
        <end position="427"/>
    </location>
</feature>
<keyword evidence="11" id="KW-1185">Reference proteome</keyword>
<protein>
    <submittedName>
        <fullName evidence="10">Ig-like domain-containing protein</fullName>
    </submittedName>
</protein>
<comment type="pathway">
    <text evidence="1 7">Cell wall biogenesis; peptidoglycan biosynthesis.</text>
</comment>
<keyword evidence="4 7" id="KW-0573">Peptidoglycan synthesis</keyword>
<comment type="caution">
    <text evidence="10">The sequence shown here is derived from an EMBL/GenBank/DDBJ whole genome shotgun (WGS) entry which is preliminary data.</text>
</comment>
<keyword evidence="3 7" id="KW-0133">Cell shape</keyword>
<dbReference type="InterPro" id="IPR005490">
    <property type="entry name" value="LD_TPept_cat_dom"/>
</dbReference>
<dbReference type="CDD" id="cd13432">
    <property type="entry name" value="LDT_IgD_like_2"/>
    <property type="match status" value="1"/>
</dbReference>
<dbReference type="InterPro" id="IPR038063">
    <property type="entry name" value="Transpep_catalytic_dom"/>
</dbReference>
<dbReference type="InterPro" id="IPR041280">
    <property type="entry name" value="Big_10"/>
</dbReference>
<dbReference type="EMBL" id="BAABDD010000004">
    <property type="protein sequence ID" value="GAA3734547.1"/>
    <property type="molecule type" value="Genomic_DNA"/>
</dbReference>
<name>A0ABP7FCA2_9ACTN</name>
<dbReference type="Pfam" id="PF03734">
    <property type="entry name" value="YkuD"/>
    <property type="match status" value="1"/>
</dbReference>
<evidence type="ECO:0000256" key="2">
    <source>
        <dbReference type="ARBA" id="ARBA00022679"/>
    </source>
</evidence>
<keyword evidence="6 7" id="KW-0961">Cell wall biogenesis/degradation</keyword>
<evidence type="ECO:0000313" key="10">
    <source>
        <dbReference type="EMBL" id="GAA3734547.1"/>
    </source>
</evidence>
<evidence type="ECO:0000256" key="4">
    <source>
        <dbReference type="ARBA" id="ARBA00022984"/>
    </source>
</evidence>
<sequence length="427" mass="45795">MSPGFSPRALRSAGVVCVVAVLAVATGCTSDADLAGGDTAGSQPAEPVELTIAPQDGASEVAPDTPITVTADNGTISDVTVTGPEEADPDSVDAITGTLSEDETEWTSDWTLTPGTEFTVTATGESEAGETTEVVSSFSTLTATEGKRLELKANTPVSDTEVGVGMPVMVEFDYPVQNKAAVEAAMEVTSEKPAQGAWNWFSDKRLVFRTKEYWEPFQKVTVDMHLAGVEAADGVYGIENHRLEFTVGRSQISNIDEDNSHMTVERGGQQVKEFPVSLGRATTHEYTTTSGTHLTMSRETDFRMSNGTLGVPEDDPEYYDIEVDYGVRISWSGEYLHSMPSNNQLGEANTSHGCINMSLEGARWFYQNTLLGDPVVITGTDRILPVENGWGYWQRSWEDWVANSAVGEADDTTQPGTPGSPHGGNAA</sequence>
<evidence type="ECO:0000256" key="6">
    <source>
        <dbReference type="ARBA" id="ARBA00023316"/>
    </source>
</evidence>
<evidence type="ECO:0000256" key="7">
    <source>
        <dbReference type="PROSITE-ProRule" id="PRU01373"/>
    </source>
</evidence>
<gene>
    <name evidence="10" type="ORF">GCM10022402_13550</name>
</gene>
<dbReference type="Pfam" id="PF17964">
    <property type="entry name" value="Big_10"/>
    <property type="match status" value="1"/>
</dbReference>
<reference evidence="11" key="1">
    <citation type="journal article" date="2019" name="Int. J. Syst. Evol. Microbiol.">
        <title>The Global Catalogue of Microorganisms (GCM) 10K type strain sequencing project: providing services to taxonomists for standard genome sequencing and annotation.</title>
        <authorList>
            <consortium name="The Broad Institute Genomics Platform"/>
            <consortium name="The Broad Institute Genome Sequencing Center for Infectious Disease"/>
            <person name="Wu L."/>
            <person name="Ma J."/>
        </authorList>
    </citation>
    <scope>NUCLEOTIDE SEQUENCE [LARGE SCALE GENOMIC DNA]</scope>
    <source>
        <strain evidence="11">JCM 17137</strain>
    </source>
</reference>
<dbReference type="CDD" id="cd16913">
    <property type="entry name" value="YkuD_like"/>
    <property type="match status" value="1"/>
</dbReference>
<dbReference type="Proteomes" id="UP001500908">
    <property type="component" value="Unassembled WGS sequence"/>
</dbReference>
<keyword evidence="5" id="KW-0012">Acyltransferase</keyword>
<dbReference type="PANTHER" id="PTHR30582">
    <property type="entry name" value="L,D-TRANSPEPTIDASE"/>
    <property type="match status" value="1"/>
</dbReference>
<dbReference type="Gene3D" id="2.40.440.10">
    <property type="entry name" value="L,D-transpeptidase catalytic domain-like"/>
    <property type="match status" value="1"/>
</dbReference>
<keyword evidence="2" id="KW-0808">Transferase</keyword>
<evidence type="ECO:0000259" key="9">
    <source>
        <dbReference type="PROSITE" id="PS52029"/>
    </source>
</evidence>
<accession>A0ABP7FCA2</accession>
<organism evidence="10 11">
    <name type="scientific">Salinactinospora qingdaonensis</name>
    <dbReference type="NCBI Taxonomy" id="702744"/>
    <lineage>
        <taxon>Bacteria</taxon>
        <taxon>Bacillati</taxon>
        <taxon>Actinomycetota</taxon>
        <taxon>Actinomycetes</taxon>
        <taxon>Streptosporangiales</taxon>
        <taxon>Nocardiopsidaceae</taxon>
        <taxon>Salinactinospora</taxon>
    </lineage>
</organism>
<feature type="domain" description="L,D-TPase catalytic" evidence="9">
    <location>
        <begin position="251"/>
        <end position="378"/>
    </location>
</feature>
<evidence type="ECO:0000256" key="3">
    <source>
        <dbReference type="ARBA" id="ARBA00022960"/>
    </source>
</evidence>
<dbReference type="SUPFAM" id="SSF141523">
    <property type="entry name" value="L,D-transpeptidase catalytic domain-like"/>
    <property type="match status" value="1"/>
</dbReference>
<evidence type="ECO:0000256" key="5">
    <source>
        <dbReference type="ARBA" id="ARBA00023315"/>
    </source>
</evidence>
<dbReference type="Gene3D" id="2.60.40.3780">
    <property type="match status" value="1"/>
</dbReference>
<dbReference type="PANTHER" id="PTHR30582:SF2">
    <property type="entry name" value="L,D-TRANSPEPTIDASE YCIB-RELATED"/>
    <property type="match status" value="1"/>
</dbReference>
<feature type="active site" description="Nucleophile" evidence="7">
    <location>
        <position position="354"/>
    </location>
</feature>
<evidence type="ECO:0000256" key="1">
    <source>
        <dbReference type="ARBA" id="ARBA00004752"/>
    </source>
</evidence>
<dbReference type="PROSITE" id="PS52029">
    <property type="entry name" value="LD_TPASE"/>
    <property type="match status" value="1"/>
</dbReference>
<proteinExistence type="predicted"/>